<feature type="transmembrane region" description="Helical" evidence="1">
    <location>
        <begin position="232"/>
        <end position="251"/>
    </location>
</feature>
<keyword evidence="2" id="KW-0732">Signal</keyword>
<organism evidence="3 4">
    <name type="scientific">Castilleja foliolosa</name>
    <dbReference type="NCBI Taxonomy" id="1961234"/>
    <lineage>
        <taxon>Eukaryota</taxon>
        <taxon>Viridiplantae</taxon>
        <taxon>Streptophyta</taxon>
        <taxon>Embryophyta</taxon>
        <taxon>Tracheophyta</taxon>
        <taxon>Spermatophyta</taxon>
        <taxon>Magnoliopsida</taxon>
        <taxon>eudicotyledons</taxon>
        <taxon>Gunneridae</taxon>
        <taxon>Pentapetalae</taxon>
        <taxon>asterids</taxon>
        <taxon>lamiids</taxon>
        <taxon>Lamiales</taxon>
        <taxon>Orobanchaceae</taxon>
        <taxon>Pedicularideae</taxon>
        <taxon>Castillejinae</taxon>
        <taxon>Castilleja</taxon>
    </lineage>
</organism>
<dbReference type="PANTHER" id="PTHR34537">
    <property type="entry name" value="OS08G0459300 PROTEIN"/>
    <property type="match status" value="1"/>
</dbReference>
<keyword evidence="1" id="KW-0472">Membrane</keyword>
<evidence type="ECO:0000256" key="2">
    <source>
        <dbReference type="SAM" id="SignalP"/>
    </source>
</evidence>
<comment type="caution">
    <text evidence="3">The sequence shown here is derived from an EMBL/GenBank/DDBJ whole genome shotgun (WGS) entry which is preliminary data.</text>
</comment>
<dbReference type="EMBL" id="JAVIJP010000001">
    <property type="protein sequence ID" value="KAL3655796.1"/>
    <property type="molecule type" value="Genomic_DNA"/>
</dbReference>
<name>A0ABD3ERB9_9LAMI</name>
<proteinExistence type="predicted"/>
<sequence length="252" mass="26727">MASSVWIFVTCILFISASASVQIIWIYCDCLMYQRDILRLGSCVVIHTLLDKVTNNPADQLVAAINTNRTSSNSSSLYSNTGLACIALQYIKAYQGDCKAVGGPKAKKPADSEFAETFAPNCGVEASTLTPITGRLLGCQSEYVNPSLAFSEILMKNNKSIEIVSSKNHTEVGAAVSGSGGGGPFFWCVLFSNGKSNNSFVLEGHVAKISRPGCFSGSNDECSGASNLLRGFHLLPITITGLIIVLGYGFGI</sequence>
<keyword evidence="1" id="KW-0812">Transmembrane</keyword>
<accession>A0ABD3ERB9</accession>
<keyword evidence="4" id="KW-1185">Reference proteome</keyword>
<dbReference type="PANTHER" id="PTHR34537:SF1">
    <property type="entry name" value="OS08G0459300 PROTEIN"/>
    <property type="match status" value="1"/>
</dbReference>
<evidence type="ECO:0000313" key="4">
    <source>
        <dbReference type="Proteomes" id="UP001632038"/>
    </source>
</evidence>
<feature type="chain" id="PRO_5044742162" evidence="2">
    <location>
        <begin position="20"/>
        <end position="252"/>
    </location>
</feature>
<evidence type="ECO:0000313" key="3">
    <source>
        <dbReference type="EMBL" id="KAL3655796.1"/>
    </source>
</evidence>
<feature type="signal peptide" evidence="2">
    <location>
        <begin position="1"/>
        <end position="19"/>
    </location>
</feature>
<protein>
    <submittedName>
        <fullName evidence="3">Uncharacterized protein</fullName>
    </submittedName>
</protein>
<dbReference type="AlphaFoldDB" id="A0ABD3ERB9"/>
<evidence type="ECO:0000256" key="1">
    <source>
        <dbReference type="SAM" id="Phobius"/>
    </source>
</evidence>
<keyword evidence="1" id="KW-1133">Transmembrane helix</keyword>
<dbReference type="Proteomes" id="UP001632038">
    <property type="component" value="Unassembled WGS sequence"/>
</dbReference>
<gene>
    <name evidence="3" type="ORF">CASFOL_000192</name>
</gene>
<reference evidence="4" key="1">
    <citation type="journal article" date="2024" name="IScience">
        <title>Strigolactones Initiate the Formation of Haustorium-like Structures in Castilleja.</title>
        <authorList>
            <person name="Buerger M."/>
            <person name="Peterson D."/>
            <person name="Chory J."/>
        </authorList>
    </citation>
    <scope>NUCLEOTIDE SEQUENCE [LARGE SCALE GENOMIC DNA]</scope>
</reference>